<accession>A0ABY7ECU3</accession>
<proteinExistence type="predicted"/>
<sequence length="229" mass="25328">MFYCCLMNQHSSQQQDDADSPGCIAALTYEDLSKTTDASDYDALKAGDNGSGTNSSSRKAAQTFEELSTKTDTSVYTPLDESNSRSHNYYGNVKKGTSAFTISGNGTGTNGETVLQSANLKLTCTSTRDDIRLVEWFNKTRGDSNYKTRPSVLMLMNSDGTCEFDTTYTVPANMKCDCVNISMYTCTLISVQEHMKGDMWRCRFTHRTQNSSKFVWTNNVTIDLGDGHA</sequence>
<keyword evidence="2" id="KW-1185">Reference proteome</keyword>
<gene>
    <name evidence="1" type="ORF">MAR_021895</name>
</gene>
<dbReference type="EMBL" id="CP111016">
    <property type="protein sequence ID" value="WAR06526.1"/>
    <property type="molecule type" value="Genomic_DNA"/>
</dbReference>
<reference evidence="1" key="1">
    <citation type="submission" date="2022-11" db="EMBL/GenBank/DDBJ databases">
        <title>Centuries of genome instability and evolution in soft-shell clam transmissible cancer (bioRxiv).</title>
        <authorList>
            <person name="Hart S.F.M."/>
            <person name="Yonemitsu M.A."/>
            <person name="Giersch R.M."/>
            <person name="Beal B.F."/>
            <person name="Arriagada G."/>
            <person name="Davis B.W."/>
            <person name="Ostrander E.A."/>
            <person name="Goff S.P."/>
            <person name="Metzger M.J."/>
        </authorList>
    </citation>
    <scope>NUCLEOTIDE SEQUENCE</scope>
    <source>
        <strain evidence="1">MELC-2E11</strain>
        <tissue evidence="1">Siphon/mantle</tissue>
    </source>
</reference>
<evidence type="ECO:0000313" key="1">
    <source>
        <dbReference type="EMBL" id="WAR06526.1"/>
    </source>
</evidence>
<evidence type="ECO:0000313" key="2">
    <source>
        <dbReference type="Proteomes" id="UP001164746"/>
    </source>
</evidence>
<name>A0ABY7ECU3_MYAAR</name>
<dbReference type="Proteomes" id="UP001164746">
    <property type="component" value="Chromosome 5"/>
</dbReference>
<protein>
    <submittedName>
        <fullName evidence="1">Uncharacterized protein</fullName>
    </submittedName>
</protein>
<organism evidence="1 2">
    <name type="scientific">Mya arenaria</name>
    <name type="common">Soft-shell clam</name>
    <dbReference type="NCBI Taxonomy" id="6604"/>
    <lineage>
        <taxon>Eukaryota</taxon>
        <taxon>Metazoa</taxon>
        <taxon>Spiralia</taxon>
        <taxon>Lophotrochozoa</taxon>
        <taxon>Mollusca</taxon>
        <taxon>Bivalvia</taxon>
        <taxon>Autobranchia</taxon>
        <taxon>Heteroconchia</taxon>
        <taxon>Euheterodonta</taxon>
        <taxon>Imparidentia</taxon>
        <taxon>Neoheterodontei</taxon>
        <taxon>Myida</taxon>
        <taxon>Myoidea</taxon>
        <taxon>Myidae</taxon>
        <taxon>Mya</taxon>
    </lineage>
</organism>